<name>A0A8J7L6V5_9CYAN</name>
<dbReference type="SUPFAM" id="SSF69635">
    <property type="entry name" value="Type III secretory system chaperone-like"/>
    <property type="match status" value="1"/>
</dbReference>
<evidence type="ECO:0000313" key="1">
    <source>
        <dbReference type="EMBL" id="MBH8554512.1"/>
    </source>
</evidence>
<organism evidence="1 2">
    <name type="scientific">Atlanticothrix silvestris CENA357</name>
    <dbReference type="NCBI Taxonomy" id="1725252"/>
    <lineage>
        <taxon>Bacteria</taxon>
        <taxon>Bacillati</taxon>
        <taxon>Cyanobacteriota</taxon>
        <taxon>Cyanophyceae</taxon>
        <taxon>Nostocales</taxon>
        <taxon>Nodulariaceae</taxon>
        <taxon>Atlanticothrix</taxon>
        <taxon>Atlanticothrix silvestris</taxon>
    </lineage>
</organism>
<reference evidence="1 2" key="1">
    <citation type="journal article" date="2021" name="Int. J. Syst. Evol. Microbiol.">
        <title>Amazonocrinis nigriterrae gen. nov., sp. nov., Atlanticothrix silvestris gen. nov., sp. nov. and Dendronalium phyllosphericum gen. nov., sp. nov., nostocacean cyanobacteria from Brazilian environments.</title>
        <authorList>
            <person name="Alvarenga D.O."/>
            <person name="Andreote A.P.D."/>
            <person name="Branco L.H.Z."/>
            <person name="Delbaje E."/>
            <person name="Cruz R.B."/>
            <person name="Varani A.M."/>
            <person name="Fiore M.F."/>
        </authorList>
    </citation>
    <scope>NUCLEOTIDE SEQUENCE [LARGE SCALE GENOMIC DNA]</scope>
    <source>
        <strain evidence="1 2">CENA357</strain>
    </source>
</reference>
<protein>
    <recommendedName>
        <fullName evidence="3">DNA-binding domain-containing protein</fullName>
    </recommendedName>
</protein>
<proteinExistence type="predicted"/>
<sequence>MTPEEIAATLTELFEPTDVQAIAPTSWQVETATFRLLVLLSEDYTWLRILLPIAPIQEAQAFLTQFLEANFDDTQEVRYALHEGVVWGIFHHNSVTLVSADFKSAIARLLSLYKAGLNNVFNRLIESRIRQIIQAAKQQGQSLPATMQTLERFYAEGLLGEINQTSAAREEVLAVWQRQLERLWNEVDQILE</sequence>
<gene>
    <name evidence="1" type="ORF">I8751_19525</name>
</gene>
<comment type="caution">
    <text evidence="1">The sequence shown here is derived from an EMBL/GenBank/DDBJ whole genome shotgun (WGS) entry which is preliminary data.</text>
</comment>
<evidence type="ECO:0000313" key="2">
    <source>
        <dbReference type="Proteomes" id="UP000599391"/>
    </source>
</evidence>
<dbReference type="RefSeq" id="WP_214440749.1">
    <property type="nucleotide sequence ID" value="NZ_JAECZB010000075.1"/>
</dbReference>
<evidence type="ECO:0008006" key="3">
    <source>
        <dbReference type="Google" id="ProtNLM"/>
    </source>
</evidence>
<dbReference type="Gene3D" id="3.30.1460.10">
    <property type="match status" value="1"/>
</dbReference>
<keyword evidence="2" id="KW-1185">Reference proteome</keyword>
<dbReference type="Proteomes" id="UP000599391">
    <property type="component" value="Unassembled WGS sequence"/>
</dbReference>
<dbReference type="AlphaFoldDB" id="A0A8J7L6V5"/>
<dbReference type="EMBL" id="JAECZB010000075">
    <property type="protein sequence ID" value="MBH8554512.1"/>
    <property type="molecule type" value="Genomic_DNA"/>
</dbReference>
<accession>A0A8J7L6V5</accession>